<dbReference type="GO" id="GO:0043531">
    <property type="term" value="F:ADP binding"/>
    <property type="evidence" value="ECO:0007669"/>
    <property type="project" value="InterPro"/>
</dbReference>
<evidence type="ECO:0000256" key="3">
    <source>
        <dbReference type="ARBA" id="ARBA00004370"/>
    </source>
</evidence>
<comment type="caution">
    <text evidence="9">The sequence shown here is derived from an EMBL/GenBank/DDBJ whole genome shotgun (WGS) entry which is preliminary data.</text>
</comment>
<dbReference type="InterPro" id="IPR027417">
    <property type="entry name" value="P-loop_NTPase"/>
</dbReference>
<dbReference type="Gene3D" id="3.40.50.300">
    <property type="entry name" value="P-loop containing nucleotide triphosphate hydrolases"/>
    <property type="match status" value="1"/>
</dbReference>
<evidence type="ECO:0000313" key="10">
    <source>
        <dbReference type="Proteomes" id="UP000076874"/>
    </source>
</evidence>
<evidence type="ECO:0000256" key="2">
    <source>
        <dbReference type="ARBA" id="ARBA00004240"/>
    </source>
</evidence>
<feature type="region of interest" description="Disordered" evidence="7">
    <location>
        <begin position="354"/>
        <end position="383"/>
    </location>
</feature>
<evidence type="ECO:0000256" key="5">
    <source>
        <dbReference type="ARBA" id="ARBA00023128"/>
    </source>
</evidence>
<evidence type="ECO:0000259" key="8">
    <source>
        <dbReference type="Pfam" id="PF00931"/>
    </source>
</evidence>
<dbReference type="GO" id="GO:0005783">
    <property type="term" value="C:endoplasmic reticulum"/>
    <property type="evidence" value="ECO:0007669"/>
    <property type="project" value="UniProtKB-SubCell"/>
</dbReference>
<protein>
    <recommendedName>
        <fullName evidence="8">NB-ARC domain-containing protein</fullName>
    </recommendedName>
</protein>
<keyword evidence="4" id="KW-0256">Endoplasmic reticulum</keyword>
<proteinExistence type="predicted"/>
<dbReference type="Pfam" id="PF00931">
    <property type="entry name" value="NB-ARC"/>
    <property type="match status" value="1"/>
</dbReference>
<name>A0A162MKE8_9HYPO</name>
<sequence>MFTLLTRYSIVFVHGLRGHPKHTWEHSSGQLHAAAPSKWTFKSIFQKRVPTNNEIEGSSTSHTLFWPYHYLSQDVPNATVWTYGYDADVIGGLFQANNRNSVSQHGQDLAVKVERDIDNEALRRSTTTLSRTKLIIFLGTPHRGSASAGWSQIASNLARLALQDSNKRLLEALDVNGEVLDNIHEEFKKIVHNSGIKIHSFQEARAISGIKGLHAKAVDDFSSKLDLPFETVESINANHMEMAKCSDREDAQYRAILAVLQQCIRSERLGRGGMTSPTSRAQTQTTATVELSATPDTGEAVVDLSAPLAQPVQSRIAHSGLGAINANTGSGTQNNNNNSGAGAQHVYSGTQYIVHNYHPPVPNSTSGVPHAEGAAPGNEQKHPTGSVWMVPFERNDSFAGRNNELEAVRQLLFTKDRTAKVAIAGLGGIGKTQLVLALVYQIRDEHEDCSVIWIPATSKESIRQAYLNVAQQLSISGWEDDKANVKRLVRDHLSSDSVGQWLLVFDNADDVSI</sequence>
<gene>
    <name evidence="9" type="ORF">SPI_03433</name>
</gene>
<evidence type="ECO:0000256" key="6">
    <source>
        <dbReference type="ARBA" id="ARBA00023136"/>
    </source>
</evidence>
<dbReference type="OrthoDB" id="4870159at2759"/>
<keyword evidence="6" id="KW-0472">Membrane</keyword>
<dbReference type="PANTHER" id="PTHR48182:SF2">
    <property type="entry name" value="PROTEIN SERAC1"/>
    <property type="match status" value="1"/>
</dbReference>
<comment type="subcellular location">
    <subcellularLocation>
        <location evidence="2">Endoplasmic reticulum</location>
    </subcellularLocation>
    <subcellularLocation>
        <location evidence="3">Membrane</location>
    </subcellularLocation>
    <subcellularLocation>
        <location evidence="1">Mitochondrion</location>
    </subcellularLocation>
</comment>
<accession>A0A162MKE8</accession>
<evidence type="ECO:0000256" key="7">
    <source>
        <dbReference type="SAM" id="MobiDB-lite"/>
    </source>
</evidence>
<reference evidence="9 10" key="1">
    <citation type="journal article" date="2016" name="Genome Biol. Evol.">
        <title>Divergent and convergent evolution of fungal pathogenicity.</title>
        <authorList>
            <person name="Shang Y."/>
            <person name="Xiao G."/>
            <person name="Zheng P."/>
            <person name="Cen K."/>
            <person name="Zhan S."/>
            <person name="Wang C."/>
        </authorList>
    </citation>
    <scope>NUCLEOTIDE SEQUENCE [LARGE SCALE GENOMIC DNA]</scope>
    <source>
        <strain evidence="9 10">RCEF 264</strain>
    </source>
</reference>
<dbReference type="SUPFAM" id="SSF52540">
    <property type="entry name" value="P-loop containing nucleoside triphosphate hydrolases"/>
    <property type="match status" value="1"/>
</dbReference>
<dbReference type="STRING" id="1081102.A0A162MKE8"/>
<evidence type="ECO:0000256" key="4">
    <source>
        <dbReference type="ARBA" id="ARBA00022824"/>
    </source>
</evidence>
<dbReference type="Proteomes" id="UP000076874">
    <property type="component" value="Unassembled WGS sequence"/>
</dbReference>
<dbReference type="InterPro" id="IPR002182">
    <property type="entry name" value="NB-ARC"/>
</dbReference>
<dbReference type="EMBL" id="AZHD01000005">
    <property type="protein sequence ID" value="OAA63270.1"/>
    <property type="molecule type" value="Genomic_DNA"/>
</dbReference>
<evidence type="ECO:0000256" key="1">
    <source>
        <dbReference type="ARBA" id="ARBA00004173"/>
    </source>
</evidence>
<dbReference type="InterPro" id="IPR052374">
    <property type="entry name" value="SERAC1"/>
</dbReference>
<dbReference type="GO" id="GO:0016020">
    <property type="term" value="C:membrane"/>
    <property type="evidence" value="ECO:0007669"/>
    <property type="project" value="UniProtKB-SubCell"/>
</dbReference>
<keyword evidence="5" id="KW-0496">Mitochondrion</keyword>
<feature type="domain" description="NB-ARC" evidence="8">
    <location>
        <begin position="403"/>
        <end position="506"/>
    </location>
</feature>
<organism evidence="9 10">
    <name type="scientific">Niveomyces insectorum RCEF 264</name>
    <dbReference type="NCBI Taxonomy" id="1081102"/>
    <lineage>
        <taxon>Eukaryota</taxon>
        <taxon>Fungi</taxon>
        <taxon>Dikarya</taxon>
        <taxon>Ascomycota</taxon>
        <taxon>Pezizomycotina</taxon>
        <taxon>Sordariomycetes</taxon>
        <taxon>Hypocreomycetidae</taxon>
        <taxon>Hypocreales</taxon>
        <taxon>Cordycipitaceae</taxon>
        <taxon>Niveomyces</taxon>
    </lineage>
</organism>
<keyword evidence="10" id="KW-1185">Reference proteome</keyword>
<dbReference type="AlphaFoldDB" id="A0A162MKE8"/>
<evidence type="ECO:0000313" key="9">
    <source>
        <dbReference type="EMBL" id="OAA63270.1"/>
    </source>
</evidence>
<dbReference type="GO" id="GO:0005739">
    <property type="term" value="C:mitochondrion"/>
    <property type="evidence" value="ECO:0007669"/>
    <property type="project" value="UniProtKB-SubCell"/>
</dbReference>
<dbReference type="PANTHER" id="PTHR48182">
    <property type="entry name" value="PROTEIN SERAC1"/>
    <property type="match status" value="1"/>
</dbReference>